<keyword evidence="5" id="KW-1185">Reference proteome</keyword>
<protein>
    <recommendedName>
        <fullName evidence="1">Sugar fermentation stimulation protein homolog</fullName>
    </recommendedName>
</protein>
<dbReference type="PANTHER" id="PTHR30545:SF2">
    <property type="entry name" value="SUGAR FERMENTATION STIMULATION PROTEIN A"/>
    <property type="match status" value="1"/>
</dbReference>
<dbReference type="PANTHER" id="PTHR30545">
    <property type="entry name" value="SUGAR FERMENTATION STIMULATION PROTEIN A"/>
    <property type="match status" value="1"/>
</dbReference>
<proteinExistence type="inferred from homology"/>
<name>A0ABX9KKH5_9FUSO</name>
<dbReference type="EMBL" id="QUAJ01000002">
    <property type="protein sequence ID" value="REI42990.1"/>
    <property type="molecule type" value="Genomic_DNA"/>
</dbReference>
<feature type="domain" description="SfsA N-terminal OB" evidence="3">
    <location>
        <begin position="19"/>
        <end position="79"/>
    </location>
</feature>
<evidence type="ECO:0000259" key="2">
    <source>
        <dbReference type="Pfam" id="PF03749"/>
    </source>
</evidence>
<dbReference type="NCBIfam" id="TIGR00230">
    <property type="entry name" value="sfsA"/>
    <property type="match status" value="1"/>
</dbReference>
<dbReference type="InterPro" id="IPR041465">
    <property type="entry name" value="SfsA_N"/>
</dbReference>
<dbReference type="Gene3D" id="3.40.1350.60">
    <property type="match status" value="1"/>
</dbReference>
<dbReference type="HAMAP" id="MF_00095">
    <property type="entry name" value="SfsA"/>
    <property type="match status" value="1"/>
</dbReference>
<dbReference type="RefSeq" id="WP_114641221.1">
    <property type="nucleotide sequence ID" value="NZ_JAACIO010000002.1"/>
</dbReference>
<dbReference type="Proteomes" id="UP000263486">
    <property type="component" value="Unassembled WGS sequence"/>
</dbReference>
<dbReference type="Pfam" id="PF03749">
    <property type="entry name" value="SfsA"/>
    <property type="match status" value="1"/>
</dbReference>
<dbReference type="Gene3D" id="2.40.50.580">
    <property type="match status" value="1"/>
</dbReference>
<evidence type="ECO:0000313" key="5">
    <source>
        <dbReference type="Proteomes" id="UP000263486"/>
    </source>
</evidence>
<gene>
    <name evidence="1 4" type="primary">sfsA</name>
    <name evidence="4" type="ORF">DYH56_02255</name>
</gene>
<accession>A0ABX9KKH5</accession>
<organism evidence="4 5">
    <name type="scientific">Psychrilyobacter piezotolerans</name>
    <dbReference type="NCBI Taxonomy" id="2293438"/>
    <lineage>
        <taxon>Bacteria</taxon>
        <taxon>Fusobacteriati</taxon>
        <taxon>Fusobacteriota</taxon>
        <taxon>Fusobacteriia</taxon>
        <taxon>Fusobacteriales</taxon>
        <taxon>Fusobacteriaceae</taxon>
        <taxon>Psychrilyobacter</taxon>
    </lineage>
</organism>
<evidence type="ECO:0000256" key="1">
    <source>
        <dbReference type="HAMAP-Rule" id="MF_00095"/>
    </source>
</evidence>
<dbReference type="InterPro" id="IPR005224">
    <property type="entry name" value="SfsA"/>
</dbReference>
<evidence type="ECO:0000259" key="3">
    <source>
        <dbReference type="Pfam" id="PF17746"/>
    </source>
</evidence>
<dbReference type="CDD" id="cd22357">
    <property type="entry name" value="SfsA-like"/>
    <property type="match status" value="1"/>
</dbReference>
<dbReference type="Pfam" id="PF17746">
    <property type="entry name" value="SfsA_N"/>
    <property type="match status" value="1"/>
</dbReference>
<feature type="domain" description="Sugar fermentation stimulation protein C-terminal" evidence="2">
    <location>
        <begin position="91"/>
        <end position="222"/>
    </location>
</feature>
<reference evidence="4 5" key="1">
    <citation type="submission" date="2018-08" db="EMBL/GenBank/DDBJ databases">
        <title>Draft genome sequence of Psychrilyobacter sp. strain SD5 isolated from Black Sea water.</title>
        <authorList>
            <person name="Yadav S."/>
            <person name="Villanueva L."/>
            <person name="Damste J.S.S."/>
        </authorList>
    </citation>
    <scope>NUCLEOTIDE SEQUENCE [LARGE SCALE GENOMIC DNA]</scope>
    <source>
        <strain evidence="4 5">SD5</strain>
    </source>
</reference>
<evidence type="ECO:0000313" key="4">
    <source>
        <dbReference type="EMBL" id="REI42990.1"/>
    </source>
</evidence>
<dbReference type="InterPro" id="IPR040452">
    <property type="entry name" value="SfsA_C"/>
</dbReference>
<comment type="caution">
    <text evidence="4">The sequence shown here is derived from an EMBL/GenBank/DDBJ whole genome shotgun (WGS) entry which is preliminary data.</text>
</comment>
<comment type="similarity">
    <text evidence="1">Belongs to the SfsA family.</text>
</comment>
<sequence>MEKIKKLYEIQIDEEGVFLERPNRFIAHVRLDSGSEEIVHVHDSGRIKELLYEGNRVKLRRATNPNRKTKWDMISGRASDGEDILINSSFHRYISENLLNDFEISPLGKIDKLKAEVKYGKSRLDYLLEKDGRKIWVEVKGVSLAEDRVAMFPDAPSERAVKHLKELIELKEGGDRAAVILLVFRNSDSFRPRYETDPKFNEYFYKAISMGVEIYPIQLSLDNGIINYKGTIEIMGKIKN</sequence>